<dbReference type="InterPro" id="IPR002835">
    <property type="entry name" value="CofC"/>
</dbReference>
<gene>
    <name evidence="5 6" type="primary">cofC</name>
    <name evidence="6" type="ORF">sm9_0770</name>
</gene>
<dbReference type="Proteomes" id="UP000067738">
    <property type="component" value="Chromosome"/>
</dbReference>
<dbReference type="NCBIfam" id="TIGR03552">
    <property type="entry name" value="F420_cofC"/>
    <property type="match status" value="1"/>
</dbReference>
<evidence type="ECO:0000256" key="5">
    <source>
        <dbReference type="HAMAP-Rule" id="MF_02114"/>
    </source>
</evidence>
<evidence type="ECO:0000313" key="7">
    <source>
        <dbReference type="Proteomes" id="UP000067738"/>
    </source>
</evidence>
<keyword evidence="7" id="KW-1185">Reference proteome</keyword>
<comment type="subunit">
    <text evidence="5">Homodimer.</text>
</comment>
<comment type="similarity">
    <text evidence="5">Belongs to the CofC family.</text>
</comment>
<evidence type="ECO:0000256" key="1">
    <source>
        <dbReference type="ARBA" id="ARBA00022679"/>
    </source>
</evidence>
<dbReference type="KEGG" id="mmil:sm9_0770"/>
<comment type="catalytic activity">
    <reaction evidence="5">
        <text>(2S)-2-phospholactate + GTP + H(+) = (2S)-lactyl-2-diphospho-5'-guanosine + diphosphate</text>
        <dbReference type="Rhea" id="RHEA:63424"/>
        <dbReference type="ChEBI" id="CHEBI:15378"/>
        <dbReference type="ChEBI" id="CHEBI:33019"/>
        <dbReference type="ChEBI" id="CHEBI:37565"/>
        <dbReference type="ChEBI" id="CHEBI:59435"/>
        <dbReference type="ChEBI" id="CHEBI:59906"/>
        <dbReference type="EC" id="2.7.7.68"/>
    </reaction>
</comment>
<accession>A0A0U3EAM8</accession>
<dbReference type="EMBL" id="CP011266">
    <property type="protein sequence ID" value="ALT68561.1"/>
    <property type="molecule type" value="Genomic_DNA"/>
</dbReference>
<proteinExistence type="inferred from homology"/>
<keyword evidence="3 5" id="KW-0547">Nucleotide-binding</keyword>
<evidence type="ECO:0000256" key="3">
    <source>
        <dbReference type="ARBA" id="ARBA00022741"/>
    </source>
</evidence>
<dbReference type="Pfam" id="PF01983">
    <property type="entry name" value="CofC"/>
    <property type="match status" value="1"/>
</dbReference>
<dbReference type="GO" id="GO:0043814">
    <property type="term" value="F:phospholactate guanylyltransferase activity"/>
    <property type="evidence" value="ECO:0007669"/>
    <property type="project" value="UniProtKB-EC"/>
</dbReference>
<dbReference type="PANTHER" id="PTHR40392">
    <property type="entry name" value="2-PHOSPHO-L-LACTATE GUANYLYLTRANSFERASE"/>
    <property type="match status" value="1"/>
</dbReference>
<dbReference type="PATRIC" id="fig|230361.4.peg.794"/>
<dbReference type="PANTHER" id="PTHR40392:SF1">
    <property type="entry name" value="2-PHOSPHO-L-LACTATE GUANYLYLTRANSFERASE"/>
    <property type="match status" value="1"/>
</dbReference>
<dbReference type="GO" id="GO:0005525">
    <property type="term" value="F:GTP binding"/>
    <property type="evidence" value="ECO:0007669"/>
    <property type="project" value="UniProtKB-KW"/>
</dbReference>
<name>A0A0U3EAM8_9EURY</name>
<reference evidence="6 7" key="1">
    <citation type="submission" date="2015-04" db="EMBL/GenBank/DDBJ databases">
        <title>The complete genome sequence of the rumen methanogen Methanobrevibacter millerae SM9.</title>
        <authorList>
            <person name="Leahy S.C."/>
            <person name="Kelly W.J."/>
            <person name="Pacheco D.M."/>
            <person name="Li D."/>
            <person name="Altermann E."/>
            <person name="Attwood G.T."/>
        </authorList>
    </citation>
    <scope>NUCLEOTIDE SEQUENCE [LARGE SCALE GENOMIC DNA]</scope>
    <source>
        <strain evidence="6 7">SM9</strain>
    </source>
</reference>
<evidence type="ECO:0000256" key="4">
    <source>
        <dbReference type="ARBA" id="ARBA00023134"/>
    </source>
</evidence>
<keyword evidence="2 5" id="KW-0548">Nucleotidyltransferase</keyword>
<keyword evidence="4 5" id="KW-0342">GTP-binding</keyword>
<dbReference type="GO" id="GO:0052645">
    <property type="term" value="P:F420-0 metabolic process"/>
    <property type="evidence" value="ECO:0007669"/>
    <property type="project" value="UniProtKB-UniRule"/>
</dbReference>
<dbReference type="Gene3D" id="3.90.550.10">
    <property type="entry name" value="Spore Coat Polysaccharide Biosynthesis Protein SpsA, Chain A"/>
    <property type="match status" value="1"/>
</dbReference>
<protein>
    <recommendedName>
        <fullName evidence="5">2-phospho-L-lactate guanylyltransferase</fullName>
        <shortName evidence="5">LP guanylyltransferase</shortName>
        <ecNumber evidence="5">2.7.7.68</ecNumber>
    </recommendedName>
</protein>
<dbReference type="UniPathway" id="UPA00071"/>
<dbReference type="InterPro" id="IPR029044">
    <property type="entry name" value="Nucleotide-diphossugar_trans"/>
</dbReference>
<keyword evidence="1 5" id="KW-0808">Transferase</keyword>
<dbReference type="EC" id="2.7.7.68" evidence="5"/>
<organism evidence="6 7">
    <name type="scientific">Methanobrevibacter millerae</name>
    <dbReference type="NCBI Taxonomy" id="230361"/>
    <lineage>
        <taxon>Archaea</taxon>
        <taxon>Methanobacteriati</taxon>
        <taxon>Methanobacteriota</taxon>
        <taxon>Methanomada group</taxon>
        <taxon>Methanobacteria</taxon>
        <taxon>Methanobacteriales</taxon>
        <taxon>Methanobacteriaceae</taxon>
        <taxon>Methanobrevibacter</taxon>
    </lineage>
</organism>
<dbReference type="SUPFAM" id="SSF53448">
    <property type="entry name" value="Nucleotide-diphospho-sugar transferases"/>
    <property type="match status" value="1"/>
</dbReference>
<dbReference type="AlphaFoldDB" id="A0A0U3EAM8"/>
<evidence type="ECO:0000313" key="6">
    <source>
        <dbReference type="EMBL" id="ALT68561.1"/>
    </source>
</evidence>
<comment type="pathway">
    <text evidence="5">Cofactor biosynthesis; coenzyme F420 biosynthesis.</text>
</comment>
<comment type="function">
    <text evidence="5">Guanylyltransferase that catalyzes the activation of (2S)-2-phospholactate (2-PL) as (2S)-lactyl-2-diphospho-5'-guanosine, via the condensation of 2-PL with GTP. It is involved in the biosynthesis of coenzyme F420, a hydride carrier cofactor.</text>
</comment>
<sequence>MIKMDNIYAIIPVSKFKNAKTRLSPFLSDEERENLLKVMLQDVTDTLKKHVDRIFIISRDEDVLNYAKKLNLDTILEDENSNLNKALKQAMKYCKGKAKKIIIVPSDVPLIGKTNIQMLIDASKSLDFIIVPSKGGGTNMIIMKPMAIHTRFEGLSYKKHVQAAERKKLNPQVHDSFFMALDVNTAEDLGEIMIHGEKTHTRKYLKELKVNVEPFRGSERLKVTRG</sequence>
<evidence type="ECO:0000256" key="2">
    <source>
        <dbReference type="ARBA" id="ARBA00022695"/>
    </source>
</evidence>
<dbReference type="HAMAP" id="MF_02114">
    <property type="entry name" value="CofC"/>
    <property type="match status" value="1"/>
</dbReference>